<dbReference type="InterPro" id="IPR027640">
    <property type="entry name" value="Kinesin-like_fam"/>
</dbReference>
<dbReference type="PRINTS" id="PR00380">
    <property type="entry name" value="KINESINHEAVY"/>
</dbReference>
<proteinExistence type="inferred from homology"/>
<keyword evidence="6" id="KW-0206">Cytoskeleton</keyword>
<name>A0A9Q1H0F5_HOLLE</name>
<dbReference type="InterPro" id="IPR027417">
    <property type="entry name" value="P-loop_NTPase"/>
</dbReference>
<feature type="compositionally biased region" description="Basic and acidic residues" evidence="9">
    <location>
        <begin position="1268"/>
        <end position="1278"/>
    </location>
</feature>
<dbReference type="InterPro" id="IPR019821">
    <property type="entry name" value="Kinesin_motor_CS"/>
</dbReference>
<feature type="region of interest" description="Disordered" evidence="9">
    <location>
        <begin position="1268"/>
        <end position="1322"/>
    </location>
</feature>
<feature type="compositionally biased region" description="Polar residues" evidence="9">
    <location>
        <begin position="1095"/>
        <end position="1104"/>
    </location>
</feature>
<evidence type="ECO:0000256" key="1">
    <source>
        <dbReference type="ARBA" id="ARBA00004245"/>
    </source>
</evidence>
<evidence type="ECO:0000259" key="10">
    <source>
        <dbReference type="PROSITE" id="PS50067"/>
    </source>
</evidence>
<protein>
    <submittedName>
        <fullName evidence="11">Kinesin-like protein KIF24</fullName>
    </submittedName>
</protein>
<organism evidence="11 12">
    <name type="scientific">Holothuria leucospilota</name>
    <name type="common">Black long sea cucumber</name>
    <name type="synonym">Mertensiothuria leucospilota</name>
    <dbReference type="NCBI Taxonomy" id="206669"/>
    <lineage>
        <taxon>Eukaryota</taxon>
        <taxon>Metazoa</taxon>
        <taxon>Echinodermata</taxon>
        <taxon>Eleutherozoa</taxon>
        <taxon>Echinozoa</taxon>
        <taxon>Holothuroidea</taxon>
        <taxon>Aspidochirotacea</taxon>
        <taxon>Aspidochirotida</taxon>
        <taxon>Holothuriidae</taxon>
        <taxon>Holothuria</taxon>
    </lineage>
</organism>
<feature type="region of interest" description="Disordered" evidence="9">
    <location>
        <begin position="1088"/>
        <end position="1115"/>
    </location>
</feature>
<dbReference type="GO" id="GO:0005524">
    <property type="term" value="F:ATP binding"/>
    <property type="evidence" value="ECO:0007669"/>
    <property type="project" value="UniProtKB-UniRule"/>
</dbReference>
<comment type="subcellular location">
    <subcellularLocation>
        <location evidence="1">Cytoplasm</location>
        <location evidence="1">Cytoskeleton</location>
    </subcellularLocation>
</comment>
<evidence type="ECO:0000256" key="5">
    <source>
        <dbReference type="ARBA" id="ARBA00023175"/>
    </source>
</evidence>
<dbReference type="GO" id="GO:0005874">
    <property type="term" value="C:microtubule"/>
    <property type="evidence" value="ECO:0007669"/>
    <property type="project" value="UniProtKB-KW"/>
</dbReference>
<dbReference type="EMBL" id="JAIZAY010000014">
    <property type="protein sequence ID" value="KAJ8029129.1"/>
    <property type="molecule type" value="Genomic_DNA"/>
</dbReference>
<feature type="region of interest" description="Disordered" evidence="9">
    <location>
        <begin position="1358"/>
        <end position="1450"/>
    </location>
</feature>
<feature type="compositionally biased region" description="Basic and acidic residues" evidence="9">
    <location>
        <begin position="711"/>
        <end position="720"/>
    </location>
</feature>
<feature type="compositionally biased region" description="Basic and acidic residues" evidence="9">
    <location>
        <begin position="1544"/>
        <end position="1565"/>
    </location>
</feature>
<evidence type="ECO:0000256" key="2">
    <source>
        <dbReference type="ARBA" id="ARBA00022701"/>
    </source>
</evidence>
<reference evidence="11" key="1">
    <citation type="submission" date="2021-10" db="EMBL/GenBank/DDBJ databases">
        <title>Tropical sea cucumber genome reveals ecological adaptation and Cuvierian tubules defense mechanism.</title>
        <authorList>
            <person name="Chen T."/>
        </authorList>
    </citation>
    <scope>NUCLEOTIDE SEQUENCE</scope>
    <source>
        <strain evidence="11">Nanhai2018</strain>
        <tissue evidence="11">Muscle</tissue>
    </source>
</reference>
<feature type="compositionally biased region" description="Basic and acidic residues" evidence="9">
    <location>
        <begin position="838"/>
        <end position="908"/>
    </location>
</feature>
<accession>A0A9Q1H0F5</accession>
<dbReference type="PROSITE" id="PS00411">
    <property type="entry name" value="KINESIN_MOTOR_1"/>
    <property type="match status" value="1"/>
</dbReference>
<feature type="compositionally biased region" description="Basic and acidic residues" evidence="9">
    <location>
        <begin position="1428"/>
        <end position="1443"/>
    </location>
</feature>
<keyword evidence="5 8" id="KW-0505">Motor protein</keyword>
<feature type="region of interest" description="Disordered" evidence="9">
    <location>
        <begin position="801"/>
        <end position="908"/>
    </location>
</feature>
<evidence type="ECO:0000256" key="6">
    <source>
        <dbReference type="ARBA" id="ARBA00023212"/>
    </source>
</evidence>
<gene>
    <name evidence="11" type="ORF">HOLleu_28456</name>
</gene>
<feature type="compositionally biased region" description="Polar residues" evidence="9">
    <location>
        <begin position="1529"/>
        <end position="1542"/>
    </location>
</feature>
<evidence type="ECO:0000256" key="8">
    <source>
        <dbReference type="PROSITE-ProRule" id="PRU00283"/>
    </source>
</evidence>
<feature type="compositionally biased region" description="Basic and acidic residues" evidence="9">
    <location>
        <begin position="1359"/>
        <end position="1376"/>
    </location>
</feature>
<dbReference type="SUPFAM" id="SSF52540">
    <property type="entry name" value="P-loop containing nucleoside triphosphate hydrolases"/>
    <property type="match status" value="1"/>
</dbReference>
<feature type="compositionally biased region" description="Basic residues" evidence="9">
    <location>
        <begin position="455"/>
        <end position="466"/>
    </location>
</feature>
<dbReference type="PANTHER" id="PTHR47971:SF20">
    <property type="entry name" value="KINESIN-LIKE PROTEIN KIF24"/>
    <property type="match status" value="1"/>
</dbReference>
<dbReference type="InterPro" id="IPR036961">
    <property type="entry name" value="Kinesin_motor_dom_sf"/>
</dbReference>
<keyword evidence="4 8" id="KW-0067">ATP-binding</keyword>
<dbReference type="GO" id="GO:0007019">
    <property type="term" value="P:microtubule depolymerization"/>
    <property type="evidence" value="ECO:0007669"/>
    <property type="project" value="TreeGrafter"/>
</dbReference>
<feature type="region of interest" description="Disordered" evidence="9">
    <location>
        <begin position="1818"/>
        <end position="1870"/>
    </location>
</feature>
<evidence type="ECO:0000256" key="4">
    <source>
        <dbReference type="ARBA" id="ARBA00022840"/>
    </source>
</evidence>
<evidence type="ECO:0000256" key="9">
    <source>
        <dbReference type="SAM" id="MobiDB-lite"/>
    </source>
</evidence>
<dbReference type="PROSITE" id="PS50067">
    <property type="entry name" value="KINESIN_MOTOR_2"/>
    <property type="match status" value="1"/>
</dbReference>
<sequence>MTSSEHEVHYLDHVGGGYNYGVPSSEVTGGHPQITPKLKRKRTEASRIKVCVRKRPLSKREEKREKDVVEVDGDGCGLLVKEEKLAVDLRKVWLVHKFQFDEVFSEDISNKGVYERTAKLFLPFVLKGGKATCFAFGQTGAGKTHTLLGDRNGKGLYQFAAEDLFECLRAEAECDGVVVWISYFEIYCGQLYDLLNKRERIQALENGKHQVCITGVNEVPVNLPQTLNQFIEQGNGLRSQGSSGVNTSSSRSHAVLQMQLKDVTGNRLGRLSFIDLAGSERACDRGEPDKTTRLEGAEINTSLLALKECIRAMDQEHTHTPFRQSKLTQVLRDSFMGQSLTCMVASISPGSSALEHTLNTLRYADRVKEIHKLAYNSHQFSSAPKNFTPNNTSTPLKPQKSLRPSSLTPRRTSLPAQNLQTVSTPDVMVKRRSSMQTNSPKLNGTLEVGSESKRSPRRKVKQKSKINRPVDGKEEDKNHQKENQSNGERIGRSIPVVLSPAIHREVVGGEAVKLRRQSQHQEKDGTTASSTVEEIKETSKHRIGIKSDRERVLREKEIKEEKLSGDGGLVEEQDENMRREKMVRNFLSNSLPVWEDEKVIEKTIPSPNLSIGWEIENPHYIEVRESVKDEGQKEEQDLNNNSKEFDIMRFENPRYVGRKSNPRFELTVAEDKYEEGRNVELNQNFQSLTDHFAREAVSEYVSRDNGMGPGDDLKKEEREGAGSPRSIATDSTMELLAEIDQSLRNSSVSPVPDLARRYTVDGVSHDDLLRDVNRLTASSSFTRRVTLSTEYQESVMKTKMKKRKENFTHQGGEMSSNGISEMEKMNRGSPLRVNLKRKGTEGNKDKVEVRDIRRKEPVSKPADAERSEKRLGEIEGRHQSRNGPFHDRGGRENKNRQERNDAESKVEGKVGEMQRKDVGWEMKQHYVLEDRGAGINHEPRRDTINASTRSQHGSYSPIHQYEGTRNETEVLPYSVSHSKTNNSEGKIDEGGRVLNRDVDTSAAKETTGGNVGVFVNGYDIDYSNNFHEGMDVHSSPHRSHRICDGDTMVQNPVDGIEDYTMHKNRSRLGMNKEGDTDSVIMERREFEVRDGEGSGTFTRQNNSQNHKRRNVNGSNIKEHYRDISEENGNDGLVEVSLGRLQSKHGIQDQEEATKQLQIKNNPSKHERRPKVPAGKSVDKVEGSKSRSLQNDFEPKGNELLVVKGPRSSKEVDLGEEVVSENEKDLKLSHNLHSSGEWCECCSVLEQMQLWNREGADKQEEEMKERLGLKEQKVMDQHRRASLNQGSESPSRRRRNLKQRNSLPWIGAPRFTNQEDFSGREGGTESVEYVIRRVQTDGQVGGKDCDNSANVFTSFTKLTESGKESKKGGAPDREHLPQKRGSLAKESVEAGESDSLKYEKHVSFQDVPKRGTEVKEQLHHSPSSVLVTSDEKHRKIPRPDEKGKPLSPDLSVYSTGGYIPTVFAVAQNNESLAQVSNNLGKSGKKKRKSLKEKMSEKGIESLPSPKGFPSKTEMAKLSDKDISRNEVSHTETSSNSRAVTTWAESAERRQRSNRKEGGESFFLKDVENEDPMTPGSQGRESTHQQVAFYRETYQPLSNQWQHVRNDGRSPVVKVKLSSSNVSRDSDKHEEGDGVLMDRSNVAADTGITKSNYDNQNFSLELTQQENGWIQSRRRLEETENYVNGATDRMEKKSKGVENNSGKDQGGQGNRNESITHERLDVIEVERVQFRIKGEVEDSRTFEERVEVSSKWKEKEPLKRKEEETGCKERTNVVTEIDGYENITEKFSERHGYELLVQESEIATQQMVGVRNLDIESSWVGHHPLSPIPEGRSDEDGEVRNGPTDGATEESPTQGDHIRPNSALEKATEHRNLSRDMVLKDRHLLVRAHQEQLEELQQLCDSGWNLINKLQLGQGDVYEYLSDSDVLLDSQERCIKTFKDQLAMYTSCSSPAGMMMNGVVEHTNRRS</sequence>
<dbReference type="Pfam" id="PF00225">
    <property type="entry name" value="Kinesin"/>
    <property type="match status" value="1"/>
</dbReference>
<feature type="compositionally biased region" description="Basic and acidic residues" evidence="9">
    <location>
        <begin position="468"/>
        <end position="482"/>
    </location>
</feature>
<dbReference type="OrthoDB" id="3176171at2759"/>
<evidence type="ECO:0000313" key="11">
    <source>
        <dbReference type="EMBL" id="KAJ8029129.1"/>
    </source>
</evidence>
<feature type="domain" description="Kinesin motor" evidence="10">
    <location>
        <begin position="47"/>
        <end position="370"/>
    </location>
</feature>
<feature type="compositionally biased region" description="Polar residues" evidence="9">
    <location>
        <begin position="380"/>
        <end position="424"/>
    </location>
</feature>
<feature type="compositionally biased region" description="Basic and acidic residues" evidence="9">
    <location>
        <begin position="533"/>
        <end position="543"/>
    </location>
</feature>
<feature type="region of interest" description="Disordered" evidence="9">
    <location>
        <begin position="1614"/>
        <end position="1638"/>
    </location>
</feature>
<dbReference type="Proteomes" id="UP001152320">
    <property type="component" value="Chromosome 14"/>
</dbReference>
<comment type="caution">
    <text evidence="11">The sequence shown here is derived from an EMBL/GenBank/DDBJ whole genome shotgun (WGS) entry which is preliminary data.</text>
</comment>
<feature type="region of interest" description="Disordered" evidence="9">
    <location>
        <begin position="1683"/>
        <end position="1714"/>
    </location>
</feature>
<dbReference type="GO" id="GO:0008017">
    <property type="term" value="F:microtubule binding"/>
    <property type="evidence" value="ECO:0007669"/>
    <property type="project" value="InterPro"/>
</dbReference>
<keyword evidence="3 8" id="KW-0547">Nucleotide-binding</keyword>
<feature type="compositionally biased region" description="Basic and acidic residues" evidence="9">
    <location>
        <begin position="1393"/>
        <end position="1418"/>
    </location>
</feature>
<dbReference type="PANTHER" id="PTHR47971">
    <property type="entry name" value="KINESIN-RELATED PROTEIN 6"/>
    <property type="match status" value="1"/>
</dbReference>
<dbReference type="InterPro" id="IPR001752">
    <property type="entry name" value="Kinesin_motor_dom"/>
</dbReference>
<evidence type="ECO:0000256" key="3">
    <source>
        <dbReference type="ARBA" id="ARBA00022741"/>
    </source>
</evidence>
<keyword evidence="6" id="KW-0963">Cytoplasm</keyword>
<keyword evidence="2" id="KW-0493">Microtubule</keyword>
<dbReference type="FunFam" id="3.40.850.10:FF:000012">
    <property type="entry name" value="Kinesin-like protein"/>
    <property type="match status" value="1"/>
</dbReference>
<dbReference type="Gene3D" id="3.40.850.10">
    <property type="entry name" value="Kinesin motor domain"/>
    <property type="match status" value="1"/>
</dbReference>
<dbReference type="GO" id="GO:0003777">
    <property type="term" value="F:microtubule motor activity"/>
    <property type="evidence" value="ECO:0007669"/>
    <property type="project" value="InterPro"/>
</dbReference>
<feature type="region of interest" description="Disordered" evidence="9">
    <location>
        <begin position="1142"/>
        <end position="1195"/>
    </location>
</feature>
<feature type="region of interest" description="Disordered" evidence="9">
    <location>
        <begin position="702"/>
        <end position="726"/>
    </location>
</feature>
<dbReference type="SMART" id="SM00129">
    <property type="entry name" value="KISc"/>
    <property type="match status" value="1"/>
</dbReference>
<dbReference type="GO" id="GO:0007018">
    <property type="term" value="P:microtubule-based movement"/>
    <property type="evidence" value="ECO:0007669"/>
    <property type="project" value="InterPro"/>
</dbReference>
<comment type="similarity">
    <text evidence="7">Belongs to the TRAFAC class myosin-kinesin ATPase superfamily. Kinesin family. KIN-13 subfamily.</text>
</comment>
<evidence type="ECO:0000256" key="7">
    <source>
        <dbReference type="ARBA" id="ARBA00061030"/>
    </source>
</evidence>
<feature type="compositionally biased region" description="Basic and acidic residues" evidence="9">
    <location>
        <begin position="1512"/>
        <end position="1528"/>
    </location>
</feature>
<feature type="region of interest" description="Disordered" evidence="9">
    <location>
        <begin position="513"/>
        <end position="543"/>
    </location>
</feature>
<feature type="region of interest" description="Disordered" evidence="9">
    <location>
        <begin position="1473"/>
        <end position="1581"/>
    </location>
</feature>
<dbReference type="CDD" id="cd01367">
    <property type="entry name" value="KISc_KIF2_like"/>
    <property type="match status" value="1"/>
</dbReference>
<feature type="binding site" evidence="8">
    <location>
        <begin position="137"/>
        <end position="144"/>
    </location>
    <ligand>
        <name>ATP</name>
        <dbReference type="ChEBI" id="CHEBI:30616"/>
    </ligand>
</feature>
<feature type="region of interest" description="Disordered" evidence="9">
    <location>
        <begin position="380"/>
        <end position="495"/>
    </location>
</feature>
<keyword evidence="12" id="KW-1185">Reference proteome</keyword>
<evidence type="ECO:0000313" key="12">
    <source>
        <dbReference type="Proteomes" id="UP001152320"/>
    </source>
</evidence>